<accession>A0A940RW68</accession>
<keyword evidence="4 6" id="KW-0378">Hydrolase</keyword>
<gene>
    <name evidence="6" type="primary">sbcD</name>
    <name evidence="8" type="ORF">JFN87_15910</name>
</gene>
<comment type="subunit">
    <text evidence="6">Heterodimer of SbcC and SbcD.</text>
</comment>
<dbReference type="Pfam" id="PF00149">
    <property type="entry name" value="Metallophos"/>
    <property type="match status" value="1"/>
</dbReference>
<dbReference type="Gene3D" id="3.60.21.10">
    <property type="match status" value="1"/>
</dbReference>
<evidence type="ECO:0000259" key="7">
    <source>
        <dbReference type="Pfam" id="PF00149"/>
    </source>
</evidence>
<reference evidence="8" key="1">
    <citation type="submission" date="2021-03" db="EMBL/GenBank/DDBJ databases">
        <title>Whole genome sequence of Streptomyces bomunensis MMS17-BM035.</title>
        <authorList>
            <person name="Lee J.H."/>
        </authorList>
    </citation>
    <scope>NUCLEOTIDE SEQUENCE</scope>
    <source>
        <strain evidence="8">MMS17-BM035</strain>
    </source>
</reference>
<evidence type="ECO:0000256" key="1">
    <source>
        <dbReference type="ARBA" id="ARBA00010555"/>
    </source>
</evidence>
<dbReference type="AlphaFoldDB" id="A0A940RW68"/>
<sequence length="417" mass="45061">MSRLLHTSDWHLGASLYRHSREEDFDAVLAEIAAIARESEPDLIVHSGDLFHSFRPGARDLLRAMRALDELAGIAPTVVIAGNHDSPAYFEFLNLVSGPSWGRGLYFIDRFRPGREGGVLTFDACGGQRMRLAVMPFVHPNQFWQRSTPSATASADYAQGMRELQADLMQTLHDGYDPGRDVLLFAAHVYVAGAKPAKSERGVDTDDAFATAPGDLPVVSYAALGHIHAPQPVNGVPSAVTARYAGSPLQMDFGEHKDIKSVVVVDADPGRPVRALPRPLTSGRRLAYFEGTLDLLRADAHTFEGMFLKAAITDEEDGSLLTRKVAEIVPGAILVDAAPVREATAESVLTGDPAEEPDLPDAFLAYLTQSGLSETTAHSTAATFARLLGEMDDEEPSPVPAQELLRAALDNLWEKAS</sequence>
<keyword evidence="6" id="KW-0255">Endonuclease</keyword>
<dbReference type="InterPro" id="IPR004843">
    <property type="entry name" value="Calcineurin-like_PHP"/>
</dbReference>
<dbReference type="InterPro" id="IPR050535">
    <property type="entry name" value="DNA_Repair-Maintenance_Comp"/>
</dbReference>
<keyword evidence="6" id="KW-0235">DNA replication</keyword>
<evidence type="ECO:0000256" key="5">
    <source>
        <dbReference type="ARBA" id="ARBA00022839"/>
    </source>
</evidence>
<evidence type="ECO:0000256" key="3">
    <source>
        <dbReference type="ARBA" id="ARBA00022722"/>
    </source>
</evidence>
<dbReference type="InterPro" id="IPR029052">
    <property type="entry name" value="Metallo-depent_PP-like"/>
</dbReference>
<dbReference type="NCBIfam" id="TIGR00619">
    <property type="entry name" value="sbcd"/>
    <property type="match status" value="1"/>
</dbReference>
<comment type="similarity">
    <text evidence="1 6">Belongs to the SbcD family.</text>
</comment>
<dbReference type="RefSeq" id="WP_209340722.1">
    <property type="nucleotide sequence ID" value="NZ_JAGIQL010000057.1"/>
</dbReference>
<dbReference type="SUPFAM" id="SSF56300">
    <property type="entry name" value="Metallo-dependent phosphatases"/>
    <property type="match status" value="1"/>
</dbReference>
<evidence type="ECO:0000313" key="8">
    <source>
        <dbReference type="EMBL" id="MBP0458976.1"/>
    </source>
</evidence>
<evidence type="ECO:0000256" key="4">
    <source>
        <dbReference type="ARBA" id="ARBA00022801"/>
    </source>
</evidence>
<keyword evidence="3 6" id="KW-0540">Nuclease</keyword>
<dbReference type="PANTHER" id="PTHR30337:SF0">
    <property type="entry name" value="NUCLEASE SBCCD SUBUNIT D"/>
    <property type="match status" value="1"/>
</dbReference>
<evidence type="ECO:0000313" key="9">
    <source>
        <dbReference type="Proteomes" id="UP000670475"/>
    </source>
</evidence>
<comment type="function">
    <text evidence="6">SbcCD cleaves DNA hairpin structures. These structures can inhibit DNA replication and are intermediates in certain DNA recombination reactions. The complex acts as a 3'-&gt;5' double strand exonuclease that can open hairpins. It also has a 5' single-strand endonuclease activity.</text>
</comment>
<dbReference type="CDD" id="cd00840">
    <property type="entry name" value="MPP_Mre11_N"/>
    <property type="match status" value="1"/>
</dbReference>
<dbReference type="InterPro" id="IPR041796">
    <property type="entry name" value="Mre11_N"/>
</dbReference>
<dbReference type="GO" id="GO:0008408">
    <property type="term" value="F:3'-5' exonuclease activity"/>
    <property type="evidence" value="ECO:0007669"/>
    <property type="project" value="InterPro"/>
</dbReference>
<protein>
    <recommendedName>
        <fullName evidence="2 6">Nuclease SbcCD subunit D</fullName>
    </recommendedName>
</protein>
<organism evidence="8 9">
    <name type="scientific">Streptomyces montanisoli</name>
    <dbReference type="NCBI Taxonomy" id="2798581"/>
    <lineage>
        <taxon>Bacteria</taxon>
        <taxon>Bacillati</taxon>
        <taxon>Actinomycetota</taxon>
        <taxon>Actinomycetes</taxon>
        <taxon>Kitasatosporales</taxon>
        <taxon>Streptomycetaceae</taxon>
        <taxon>Streptomyces</taxon>
    </lineage>
</organism>
<dbReference type="GO" id="GO:0004519">
    <property type="term" value="F:endonuclease activity"/>
    <property type="evidence" value="ECO:0007669"/>
    <property type="project" value="UniProtKB-KW"/>
</dbReference>
<dbReference type="GO" id="GO:0006260">
    <property type="term" value="P:DNA replication"/>
    <property type="evidence" value="ECO:0007669"/>
    <property type="project" value="UniProtKB-KW"/>
</dbReference>
<comment type="caution">
    <text evidence="8">The sequence shown here is derived from an EMBL/GenBank/DDBJ whole genome shotgun (WGS) entry which is preliminary data.</text>
</comment>
<keyword evidence="6" id="KW-0233">DNA recombination</keyword>
<name>A0A940RW68_9ACTN</name>
<keyword evidence="9" id="KW-1185">Reference proteome</keyword>
<feature type="domain" description="Calcineurin-like phosphoesterase" evidence="7">
    <location>
        <begin position="3"/>
        <end position="230"/>
    </location>
</feature>
<dbReference type="Proteomes" id="UP000670475">
    <property type="component" value="Unassembled WGS sequence"/>
</dbReference>
<evidence type="ECO:0000256" key="6">
    <source>
        <dbReference type="RuleBase" id="RU363069"/>
    </source>
</evidence>
<dbReference type="PANTHER" id="PTHR30337">
    <property type="entry name" value="COMPONENT OF ATP-DEPENDENT DSDNA EXONUCLEASE"/>
    <property type="match status" value="1"/>
</dbReference>
<dbReference type="EMBL" id="JAGIQL010000057">
    <property type="protein sequence ID" value="MBP0458976.1"/>
    <property type="molecule type" value="Genomic_DNA"/>
</dbReference>
<dbReference type="InterPro" id="IPR004593">
    <property type="entry name" value="SbcD"/>
</dbReference>
<evidence type="ECO:0000256" key="2">
    <source>
        <dbReference type="ARBA" id="ARBA00013365"/>
    </source>
</evidence>
<proteinExistence type="inferred from homology"/>
<dbReference type="GO" id="GO:0006310">
    <property type="term" value="P:DNA recombination"/>
    <property type="evidence" value="ECO:0007669"/>
    <property type="project" value="UniProtKB-KW"/>
</dbReference>
<keyword evidence="5 6" id="KW-0269">Exonuclease</keyword>